<dbReference type="Proteomes" id="UP000051634">
    <property type="component" value="Unassembled WGS sequence"/>
</dbReference>
<dbReference type="Pfam" id="PF00563">
    <property type="entry name" value="EAL"/>
    <property type="match status" value="1"/>
</dbReference>
<dbReference type="InterPro" id="IPR008207">
    <property type="entry name" value="Sig_transdc_His_kin_Hpt_dom"/>
</dbReference>
<sequence length="790" mass="88798">MQDSRQPQTSKTEELKQIFLGHLPERLAAIDKSWQALDAHWDPILCARLYHQIQDLTGASGRFGLLEISQEVFSLETELGQFVDSGLRPNETELAELDQQMARLQQALSTVCARHFNLAIPSQPTDEAIYYLRHTEEIAPGLVAALEAKKCIVLTYSRADDLLAEMEKRVPQLLLIDTVHLPALKSITDAFEQLKKQQKPVPKLLFLSRAKELELRLQAMRAGAEGYFVPPYDISELADRIHTMTEPDEGPSYRVLIVEDDPAQADFASAVLRKSGIDSLIVTEPLKILEALDQYRPDLILMDLYMPDADGIELTSIIREQPQFIGTPIVFLSGEQNTEKQLDALSVGGDDFIAKPIRPRFLITTVINRIQRSRMLQQTQKPVNSRDPLTGLSTRRHFYEHLDSLLLKSDPSSAGLGVIYLELDIRRRGGGSANGQDADDLLRQIGSMVSGSIEPQDIAARYDERTIVVLAQRPHINNLNALAEQIREQIASHRFVIGGREHRIIPNVGLCQLDDSLFTASEMLSRSANAASSARATGINQVVQFSVKEEPLDEDSSDEALFSHISHSLEENSIQLLFLPYSDTQGGNLEFHELIPRLMGSHGESIPTARINLVAQRTGLFQKIDRWLLEHALSVLDQRRQQGRPTALIIHQSMESVQDTSNLSWIREQLRLRQLVGTGIFIEFDLADLAANLKQAKSYIRSLQEMGINVILSRFIGNETAFKVLGFLKPDCVRLSKRLVKAKQDKIDAITGQLQKRQIKIILPRIDNPSRIPKTWEQHADLVQSDFFSA</sequence>
<evidence type="ECO:0000259" key="6">
    <source>
        <dbReference type="PROSITE" id="PS50110"/>
    </source>
</evidence>
<feature type="domain" description="EAL" evidence="7">
    <location>
        <begin position="558"/>
        <end position="790"/>
    </location>
</feature>
<evidence type="ECO:0000256" key="4">
    <source>
        <dbReference type="PROSITE-ProRule" id="PRU00169"/>
    </source>
</evidence>
<feature type="domain" description="HPt" evidence="9">
    <location>
        <begin position="8"/>
        <end position="111"/>
    </location>
</feature>
<dbReference type="InterPro" id="IPR001789">
    <property type="entry name" value="Sig_transdc_resp-reg_receiver"/>
</dbReference>
<dbReference type="PROSITE" id="PS50894">
    <property type="entry name" value="HPT"/>
    <property type="match status" value="1"/>
</dbReference>
<accession>A0A0T5YT01</accession>
<feature type="coiled-coil region" evidence="5">
    <location>
        <begin position="87"/>
        <end position="114"/>
    </location>
</feature>
<evidence type="ECO:0000256" key="2">
    <source>
        <dbReference type="ARBA" id="ARBA00023012"/>
    </source>
</evidence>
<feature type="domain" description="GGDEF" evidence="8">
    <location>
        <begin position="414"/>
        <end position="547"/>
    </location>
</feature>
<dbReference type="RefSeq" id="WP_060528183.1">
    <property type="nucleotide sequence ID" value="NZ_KQ557117.1"/>
</dbReference>
<protein>
    <submittedName>
        <fullName evidence="10">Diguanylate cyclase (GGDEF) domain</fullName>
    </submittedName>
</protein>
<dbReference type="PROSITE" id="PS50887">
    <property type="entry name" value="GGDEF"/>
    <property type="match status" value="1"/>
</dbReference>
<gene>
    <name evidence="10" type="ORF">Ga0074115_10695</name>
</gene>
<feature type="domain" description="Response regulatory" evidence="6">
    <location>
        <begin position="128"/>
        <end position="245"/>
    </location>
</feature>
<dbReference type="CDD" id="cd00156">
    <property type="entry name" value="REC"/>
    <property type="match status" value="1"/>
</dbReference>
<feature type="modified residue" description="4-aspartylphosphate" evidence="4">
    <location>
        <position position="177"/>
    </location>
</feature>
<evidence type="ECO:0000256" key="5">
    <source>
        <dbReference type="SAM" id="Coils"/>
    </source>
</evidence>
<feature type="domain" description="Response regulatory" evidence="6">
    <location>
        <begin position="254"/>
        <end position="370"/>
    </location>
</feature>
<dbReference type="PANTHER" id="PTHR44591:SF3">
    <property type="entry name" value="RESPONSE REGULATORY DOMAIN-CONTAINING PROTEIN"/>
    <property type="match status" value="1"/>
</dbReference>
<dbReference type="PANTHER" id="PTHR44591">
    <property type="entry name" value="STRESS RESPONSE REGULATOR PROTEIN 1"/>
    <property type="match status" value="1"/>
</dbReference>
<dbReference type="SMART" id="SM00448">
    <property type="entry name" value="REC"/>
    <property type="match status" value="2"/>
</dbReference>
<comment type="caution">
    <text evidence="10">The sequence shown here is derived from an EMBL/GenBank/DDBJ whole genome shotgun (WGS) entry which is preliminary data.</text>
</comment>
<dbReference type="InterPro" id="IPR001633">
    <property type="entry name" value="EAL_dom"/>
</dbReference>
<dbReference type="GO" id="GO:0004672">
    <property type="term" value="F:protein kinase activity"/>
    <property type="evidence" value="ECO:0007669"/>
    <property type="project" value="UniProtKB-ARBA"/>
</dbReference>
<dbReference type="SMART" id="SM00267">
    <property type="entry name" value="GGDEF"/>
    <property type="match status" value="1"/>
</dbReference>
<dbReference type="InterPro" id="IPR036641">
    <property type="entry name" value="HPT_dom_sf"/>
</dbReference>
<dbReference type="PROSITE" id="PS50883">
    <property type="entry name" value="EAL"/>
    <property type="match status" value="1"/>
</dbReference>
<dbReference type="OrthoDB" id="9812260at2"/>
<evidence type="ECO:0000259" key="8">
    <source>
        <dbReference type="PROSITE" id="PS50887"/>
    </source>
</evidence>
<evidence type="ECO:0000259" key="9">
    <source>
        <dbReference type="PROSITE" id="PS50894"/>
    </source>
</evidence>
<dbReference type="Gene3D" id="3.40.50.2300">
    <property type="match status" value="2"/>
</dbReference>
<evidence type="ECO:0000313" key="10">
    <source>
        <dbReference type="EMBL" id="KRT53660.1"/>
    </source>
</evidence>
<dbReference type="SUPFAM" id="SSF55073">
    <property type="entry name" value="Nucleotide cyclase"/>
    <property type="match status" value="1"/>
</dbReference>
<evidence type="ECO:0000256" key="1">
    <source>
        <dbReference type="ARBA" id="ARBA00022553"/>
    </source>
</evidence>
<dbReference type="SUPFAM" id="SSF47226">
    <property type="entry name" value="Histidine-containing phosphotransfer domain, HPT domain"/>
    <property type="match status" value="1"/>
</dbReference>
<dbReference type="Gene3D" id="3.20.20.450">
    <property type="entry name" value="EAL domain"/>
    <property type="match status" value="1"/>
</dbReference>
<dbReference type="GO" id="GO:0000160">
    <property type="term" value="P:phosphorelay signal transduction system"/>
    <property type="evidence" value="ECO:0007669"/>
    <property type="project" value="UniProtKB-KW"/>
</dbReference>
<evidence type="ECO:0000259" key="7">
    <source>
        <dbReference type="PROSITE" id="PS50883"/>
    </source>
</evidence>
<dbReference type="AlphaFoldDB" id="A0A0T5YT01"/>
<dbReference type="SUPFAM" id="SSF52172">
    <property type="entry name" value="CheY-like"/>
    <property type="match status" value="2"/>
</dbReference>
<dbReference type="NCBIfam" id="TIGR00254">
    <property type="entry name" value="GGDEF"/>
    <property type="match status" value="1"/>
</dbReference>
<feature type="modified residue" description="4-aspartylphosphate" evidence="4">
    <location>
        <position position="303"/>
    </location>
</feature>
<dbReference type="Pfam" id="PF00990">
    <property type="entry name" value="GGDEF"/>
    <property type="match status" value="1"/>
</dbReference>
<dbReference type="InterPro" id="IPR043128">
    <property type="entry name" value="Rev_trsase/Diguanyl_cyclase"/>
</dbReference>
<dbReference type="InterPro" id="IPR000160">
    <property type="entry name" value="GGDEF_dom"/>
</dbReference>
<keyword evidence="11" id="KW-1185">Reference proteome</keyword>
<organism evidence="10 11">
    <name type="scientific">endosymbiont of Ridgeia piscesae</name>
    <dbReference type="NCBI Taxonomy" id="54398"/>
    <lineage>
        <taxon>Bacteria</taxon>
        <taxon>Pseudomonadati</taxon>
        <taxon>Pseudomonadota</taxon>
        <taxon>Gammaproteobacteria</taxon>
        <taxon>sulfur-oxidizing symbionts</taxon>
    </lineage>
</organism>
<dbReference type="EMBL" id="LDXT01000096">
    <property type="protein sequence ID" value="KRT53660.1"/>
    <property type="molecule type" value="Genomic_DNA"/>
</dbReference>
<dbReference type="InterPro" id="IPR050595">
    <property type="entry name" value="Bact_response_regulator"/>
</dbReference>
<reference evidence="10 11" key="1">
    <citation type="submission" date="2015-11" db="EMBL/GenBank/DDBJ databases">
        <title>The genome of Candidatus Endoriftia persephone in Ridgeia piscesae and population structure of the North Eastern Pacific vestimentiferan symbionts.</title>
        <authorList>
            <person name="Perez M."/>
            <person name="Juniper K.S."/>
        </authorList>
    </citation>
    <scope>NUCLEOTIDE SEQUENCE [LARGE SCALE GENOMIC DNA]</scope>
    <source>
        <strain evidence="10">Ind11</strain>
    </source>
</reference>
<keyword evidence="5" id="KW-0175">Coiled coil</keyword>
<dbReference type="PROSITE" id="PS50110">
    <property type="entry name" value="RESPONSE_REGULATORY"/>
    <property type="match status" value="2"/>
</dbReference>
<dbReference type="Pfam" id="PF00072">
    <property type="entry name" value="Response_reg"/>
    <property type="match status" value="2"/>
</dbReference>
<dbReference type="InterPro" id="IPR029787">
    <property type="entry name" value="Nucleotide_cyclase"/>
</dbReference>
<dbReference type="SUPFAM" id="SSF141868">
    <property type="entry name" value="EAL domain-like"/>
    <property type="match status" value="1"/>
</dbReference>
<dbReference type="InterPro" id="IPR035919">
    <property type="entry name" value="EAL_sf"/>
</dbReference>
<keyword evidence="2" id="KW-0902">Two-component regulatory system</keyword>
<dbReference type="InterPro" id="IPR011006">
    <property type="entry name" value="CheY-like_superfamily"/>
</dbReference>
<evidence type="ECO:0000313" key="11">
    <source>
        <dbReference type="Proteomes" id="UP000051634"/>
    </source>
</evidence>
<dbReference type="Gene3D" id="1.20.120.160">
    <property type="entry name" value="HPT domain"/>
    <property type="match status" value="1"/>
</dbReference>
<dbReference type="Gene3D" id="3.30.70.270">
    <property type="match status" value="1"/>
</dbReference>
<proteinExistence type="predicted"/>
<evidence type="ECO:0000256" key="3">
    <source>
        <dbReference type="PROSITE-ProRule" id="PRU00110"/>
    </source>
</evidence>
<comment type="caution">
    <text evidence="3">Lacks conserved residue(s) required for the propagation of feature annotation.</text>
</comment>
<dbReference type="SMART" id="SM00052">
    <property type="entry name" value="EAL"/>
    <property type="match status" value="1"/>
</dbReference>
<name>A0A0T5YT01_9GAMM</name>
<keyword evidence="1 4" id="KW-0597">Phosphoprotein</keyword>